<dbReference type="RefSeq" id="WP_244823491.1">
    <property type="nucleotide sequence ID" value="NZ_CP112998.1"/>
</dbReference>
<evidence type="ECO:0000313" key="7">
    <source>
        <dbReference type="Proteomes" id="UP001164653"/>
    </source>
</evidence>
<dbReference type="EMBL" id="CP112998">
    <property type="protein sequence ID" value="WAC12792.1"/>
    <property type="molecule type" value="Genomic_DNA"/>
</dbReference>
<dbReference type="Gene3D" id="3.30.450.20">
    <property type="entry name" value="PAS domain"/>
    <property type="match status" value="1"/>
</dbReference>
<feature type="domain" description="HTH luxR-type" evidence="4">
    <location>
        <begin position="197"/>
        <end position="262"/>
    </location>
</feature>
<dbReference type="Gene3D" id="1.10.10.10">
    <property type="entry name" value="Winged helix-like DNA-binding domain superfamily/Winged helix DNA-binding domain"/>
    <property type="match status" value="1"/>
</dbReference>
<dbReference type="InterPro" id="IPR035965">
    <property type="entry name" value="PAS-like_dom_sf"/>
</dbReference>
<keyword evidence="1" id="KW-0805">Transcription regulation</keyword>
<dbReference type="InterPro" id="IPR000700">
    <property type="entry name" value="PAS-assoc_C"/>
</dbReference>
<protein>
    <submittedName>
        <fullName evidence="6">LuxR C-terminal-related transcriptional regulator</fullName>
    </submittedName>
</protein>
<dbReference type="PRINTS" id="PR00038">
    <property type="entry name" value="HTHLUXR"/>
</dbReference>
<dbReference type="PANTHER" id="PTHR44688:SF16">
    <property type="entry name" value="DNA-BINDING TRANSCRIPTIONAL ACTIVATOR DEVR_DOSR"/>
    <property type="match status" value="1"/>
</dbReference>
<evidence type="ECO:0000256" key="1">
    <source>
        <dbReference type="ARBA" id="ARBA00023015"/>
    </source>
</evidence>
<evidence type="ECO:0000256" key="3">
    <source>
        <dbReference type="ARBA" id="ARBA00023163"/>
    </source>
</evidence>
<dbReference type="SMART" id="SM00421">
    <property type="entry name" value="HTH_LUXR"/>
    <property type="match status" value="1"/>
</dbReference>
<accession>A0A9E8NEF0</accession>
<dbReference type="AlphaFoldDB" id="A0A9E8NEF0"/>
<dbReference type="InterPro" id="IPR001610">
    <property type="entry name" value="PAC"/>
</dbReference>
<reference evidence="6" key="1">
    <citation type="submission" date="2022-11" db="EMBL/GenBank/DDBJ databases">
        <title>Dyadobacter pollutisoli sp. nov., isolated from plastic dumped soil.</title>
        <authorList>
            <person name="Kim J.M."/>
            <person name="Kim K.R."/>
            <person name="Lee J.K."/>
            <person name="Hao L."/>
            <person name="Jeon C.O."/>
        </authorList>
    </citation>
    <scope>NUCLEOTIDE SEQUENCE</scope>
    <source>
        <strain evidence="6">U1</strain>
    </source>
</reference>
<dbReference type="SMART" id="SM00086">
    <property type="entry name" value="PAC"/>
    <property type="match status" value="1"/>
</dbReference>
<name>A0A9E8NEF0_9BACT</name>
<keyword evidence="7" id="KW-1185">Reference proteome</keyword>
<proteinExistence type="predicted"/>
<evidence type="ECO:0000313" key="6">
    <source>
        <dbReference type="EMBL" id="WAC12792.1"/>
    </source>
</evidence>
<dbReference type="SUPFAM" id="SSF55785">
    <property type="entry name" value="PYP-like sensor domain (PAS domain)"/>
    <property type="match status" value="1"/>
</dbReference>
<evidence type="ECO:0000259" key="5">
    <source>
        <dbReference type="PROSITE" id="PS50113"/>
    </source>
</evidence>
<dbReference type="InterPro" id="IPR016032">
    <property type="entry name" value="Sig_transdc_resp-reg_C-effctor"/>
</dbReference>
<dbReference type="InterPro" id="IPR013655">
    <property type="entry name" value="PAS_fold_3"/>
</dbReference>
<dbReference type="InterPro" id="IPR000792">
    <property type="entry name" value="Tscrpt_reg_LuxR_C"/>
</dbReference>
<dbReference type="CDD" id="cd06170">
    <property type="entry name" value="LuxR_C_like"/>
    <property type="match status" value="1"/>
</dbReference>
<dbReference type="PROSITE" id="PS50043">
    <property type="entry name" value="HTH_LUXR_2"/>
    <property type="match status" value="1"/>
</dbReference>
<keyword evidence="3" id="KW-0804">Transcription</keyword>
<evidence type="ECO:0000256" key="2">
    <source>
        <dbReference type="ARBA" id="ARBA00023125"/>
    </source>
</evidence>
<dbReference type="Proteomes" id="UP001164653">
    <property type="component" value="Chromosome"/>
</dbReference>
<dbReference type="GO" id="GO:0006355">
    <property type="term" value="P:regulation of DNA-templated transcription"/>
    <property type="evidence" value="ECO:0007669"/>
    <property type="project" value="InterPro"/>
</dbReference>
<dbReference type="KEGG" id="dpf:ON006_02270"/>
<organism evidence="6 7">
    <name type="scientific">Dyadobacter pollutisoli</name>
    <dbReference type="NCBI Taxonomy" id="2910158"/>
    <lineage>
        <taxon>Bacteria</taxon>
        <taxon>Pseudomonadati</taxon>
        <taxon>Bacteroidota</taxon>
        <taxon>Cytophagia</taxon>
        <taxon>Cytophagales</taxon>
        <taxon>Spirosomataceae</taxon>
        <taxon>Dyadobacter</taxon>
    </lineage>
</organism>
<evidence type="ECO:0000259" key="4">
    <source>
        <dbReference type="PROSITE" id="PS50043"/>
    </source>
</evidence>
<dbReference type="GO" id="GO:0003677">
    <property type="term" value="F:DNA binding"/>
    <property type="evidence" value="ECO:0007669"/>
    <property type="project" value="UniProtKB-KW"/>
</dbReference>
<dbReference type="Pfam" id="PF00196">
    <property type="entry name" value="GerE"/>
    <property type="match status" value="1"/>
</dbReference>
<sequence length="264" mass="30453">MKNLPAQPISSHWYREQPLTTRLQQEPTDTYDTSFHLINSSLAALLNQSPCVTWILDIRTQQFDFISENTREYFGYGYENYLLNGYRFHQKTKHPDDITNTSKLMDCVWNELSKCPSNQRKNYKFSFDYRILKPDGKAIRILEQNTVFQNDASGDITHLLGTCNDITQWKRNGTQLASLASSINQQYFLFTAENTAAARPQSLLSKRELEIVKLISEGRSSKYIADKLFISFHTVNTHRQKMIEKTGTKNTGELVQYAVCNGLV</sequence>
<keyword evidence="2" id="KW-0238">DNA-binding</keyword>
<dbReference type="PANTHER" id="PTHR44688">
    <property type="entry name" value="DNA-BINDING TRANSCRIPTIONAL ACTIVATOR DEVR_DOSR"/>
    <property type="match status" value="1"/>
</dbReference>
<dbReference type="SUPFAM" id="SSF46894">
    <property type="entry name" value="C-terminal effector domain of the bipartite response regulators"/>
    <property type="match status" value="1"/>
</dbReference>
<dbReference type="Pfam" id="PF08447">
    <property type="entry name" value="PAS_3"/>
    <property type="match status" value="1"/>
</dbReference>
<dbReference type="InterPro" id="IPR036388">
    <property type="entry name" value="WH-like_DNA-bd_sf"/>
</dbReference>
<dbReference type="PROSITE" id="PS50113">
    <property type="entry name" value="PAC"/>
    <property type="match status" value="1"/>
</dbReference>
<feature type="domain" description="PAC" evidence="5">
    <location>
        <begin position="125"/>
        <end position="178"/>
    </location>
</feature>
<gene>
    <name evidence="6" type="ORF">ON006_02270</name>
</gene>